<keyword evidence="4 8" id="KW-0067">ATP-binding</keyword>
<dbReference type="PANTHER" id="PTHR11895">
    <property type="entry name" value="TRANSAMIDASE"/>
    <property type="match status" value="1"/>
</dbReference>
<evidence type="ECO:0000256" key="7">
    <source>
        <dbReference type="ARBA" id="ARBA00047407"/>
    </source>
</evidence>
<comment type="function">
    <text evidence="9">Allows the formation of correctly charged Asn-tRNA(Asn) or Gln-tRNA(Gln) through the transamidation of misacylated Asp-tRNA(Asn) or Glu-tRNA(Gln) in organisms which lack either or both of asparaginyl-tRNA or glutaminyl-tRNA synthetases. The reaction takes place in the presence of glutamine and ATP through an activated phospho-Asp-tRNA(Asn) or phospho-Glu-tRNA(Gln).</text>
</comment>
<feature type="active site" description="Acyl-ester intermediate" evidence="8">
    <location>
        <position position="283"/>
    </location>
</feature>
<keyword evidence="12" id="KW-1185">Reference proteome</keyword>
<evidence type="ECO:0000256" key="1">
    <source>
        <dbReference type="ARBA" id="ARBA00008069"/>
    </source>
</evidence>
<evidence type="ECO:0000259" key="10">
    <source>
        <dbReference type="Pfam" id="PF01425"/>
    </source>
</evidence>
<keyword evidence="5 8" id="KW-0648">Protein biosynthesis</keyword>
<keyword evidence="2 8" id="KW-0436">Ligase</keyword>
<organism evidence="11 12">
    <name type="scientific">Streptomyces roseicoloratus</name>
    <dbReference type="NCBI Taxonomy" id="2508722"/>
    <lineage>
        <taxon>Bacteria</taxon>
        <taxon>Bacillati</taxon>
        <taxon>Actinomycetota</taxon>
        <taxon>Actinomycetes</taxon>
        <taxon>Kitasatosporales</taxon>
        <taxon>Streptomycetaceae</taxon>
        <taxon>Streptomyces</taxon>
    </lineage>
</organism>
<dbReference type="InterPro" id="IPR004412">
    <property type="entry name" value="GatA"/>
</dbReference>
<evidence type="ECO:0000256" key="4">
    <source>
        <dbReference type="ARBA" id="ARBA00022840"/>
    </source>
</evidence>
<proteinExistence type="inferred from homology"/>
<dbReference type="InterPro" id="IPR023631">
    <property type="entry name" value="Amidase_dom"/>
</dbReference>
<dbReference type="InterPro" id="IPR000120">
    <property type="entry name" value="Amidase"/>
</dbReference>
<dbReference type="InterPro" id="IPR036113">
    <property type="entry name" value="Asp/Glu-ADT_sf_sub_c"/>
</dbReference>
<dbReference type="InterPro" id="IPR036928">
    <property type="entry name" value="AS_sf"/>
</dbReference>
<evidence type="ECO:0000256" key="9">
    <source>
        <dbReference type="HAMAP-Rule" id="MF_00122"/>
    </source>
</evidence>
<comment type="subunit">
    <text evidence="8">Heterotrimer of A, B and C subunits.</text>
</comment>
<dbReference type="HAMAP" id="MF_00122">
    <property type="entry name" value="GatC"/>
    <property type="match status" value="1"/>
</dbReference>
<feature type="active site" description="Charge relay system" evidence="8">
    <location>
        <position position="184"/>
    </location>
</feature>
<dbReference type="EMBL" id="CP133762">
    <property type="protein sequence ID" value="WMX44934.1"/>
    <property type="molecule type" value="Genomic_DNA"/>
</dbReference>
<dbReference type="SUPFAM" id="SSF141000">
    <property type="entry name" value="Glu-tRNAGln amidotransferase C subunit"/>
    <property type="match status" value="1"/>
</dbReference>
<dbReference type="SUPFAM" id="SSF75304">
    <property type="entry name" value="Amidase signature (AS) enzymes"/>
    <property type="match status" value="1"/>
</dbReference>
<sequence length="601" mass="63438">MPGITREEVAHLARLARLELADEELDHFAGQLDDIIGAVARVSEVADQDVPPTSHPLPLTNVMRADEVRPSLTPEQALSGAPAQEQQRFKVPQILGRTKNAMTDNSTIIKLTAAEIAAKIASGELTAVQVTEAHLARIEAVDEKVHAFLHVDREGALAQARAVDEKRARGEKLGPLAGVPLALKDIFTTMGVPTTVGSKMLEGWIPPYDATLVKRLKAADVVILGKTNMDEFAMGSSTENSAYGPTGNPWDLTRIPGGSGGGSSAALAAYEAPLAIGTDTGGSIRQPAAVTGTVGVKPTYGAVSRYGMVAFSSSLDQGGPCARTVLDAALLHEAIAGHDPLDSTSIDAPVPPVVEAARNGSVAGMRVGIVKQFRGEGYQAGVVQRFDESVELLKSLGAEVVELDCPSFDLALSAYYIVAPSECSSNLARFDGLRYGLRSGDDGTRSAEDVTALTREAGFGPEVKRRIILGTYALSSGYYDAWFGSAQKVRTLITREFEKAFEQVDVIVSPTTPTTAFPIGERADDPMAMYLADLCTIPTNLAGNAAMSLPCGLAPEDGLPVGLQIIAPALKDDRLYKVGAAVEAAFVEKWGHPLLEEAPSL</sequence>
<dbReference type="Gene3D" id="3.90.1300.10">
    <property type="entry name" value="Amidase signature (AS) domain"/>
    <property type="match status" value="1"/>
</dbReference>
<dbReference type="Proteomes" id="UP001250858">
    <property type="component" value="Chromosome"/>
</dbReference>
<evidence type="ECO:0000256" key="8">
    <source>
        <dbReference type="HAMAP-Rule" id="MF_00120"/>
    </source>
</evidence>
<evidence type="ECO:0000256" key="2">
    <source>
        <dbReference type="ARBA" id="ARBA00022598"/>
    </source>
</evidence>
<evidence type="ECO:0000256" key="6">
    <source>
        <dbReference type="ARBA" id="ARBA00025295"/>
    </source>
</evidence>
<feature type="active site" description="Charge relay system" evidence="8">
    <location>
        <position position="259"/>
    </location>
</feature>
<evidence type="ECO:0000256" key="5">
    <source>
        <dbReference type="ARBA" id="ARBA00022917"/>
    </source>
</evidence>
<name>A0ABY9RRY2_9ACTN</name>
<dbReference type="PROSITE" id="PS00571">
    <property type="entry name" value="AMIDASES"/>
    <property type="match status" value="1"/>
</dbReference>
<protein>
    <recommendedName>
        <fullName evidence="8 9">Multifunctional fusion protein</fullName>
    </recommendedName>
    <domain>
        <recommendedName>
            <fullName evidence="8">Glutamyl-tRNA(Gln) amidotransferase subunit A</fullName>
            <shortName evidence="8">Glu-ADT subunit A</shortName>
            <ecNumber evidence="8">6.3.5.7</ecNumber>
        </recommendedName>
    </domain>
    <domain>
        <recommendedName>
            <fullName evidence="9">Aspartyl/glutamyl-tRNA(Asn/Gln) amidotransferase subunit C</fullName>
            <shortName evidence="9">Asp/Glu-ADT subunit C</shortName>
            <ecNumber evidence="9">6.3.5.-</ecNumber>
        </recommendedName>
    </domain>
</protein>
<dbReference type="EC" id="6.3.5.7" evidence="8"/>
<evidence type="ECO:0000256" key="3">
    <source>
        <dbReference type="ARBA" id="ARBA00022741"/>
    </source>
</evidence>
<comment type="similarity">
    <text evidence="9">Belongs to the GatC family.</text>
</comment>
<reference evidence="11 12" key="1">
    <citation type="submission" date="2023-09" db="EMBL/GenBank/DDBJ databases">
        <title>Complete genome of Streptomyces roseicoloratus T14.</title>
        <authorList>
            <person name="Bashizi T."/>
            <person name="Kim M.-J."/>
            <person name="Lee G."/>
            <person name="Tagele S.B."/>
            <person name="Shin J.-H."/>
        </authorList>
    </citation>
    <scope>NUCLEOTIDE SEQUENCE [LARGE SCALE GENOMIC DNA]</scope>
    <source>
        <strain evidence="11 12">T14</strain>
    </source>
</reference>
<comment type="similarity">
    <text evidence="1 8">Belongs to the amidase family. GatA subfamily.</text>
</comment>
<accession>A0ABY9RRY2</accession>
<comment type="catalytic activity">
    <reaction evidence="7 8">
        <text>L-glutamyl-tRNA(Gln) + L-glutamine + ATP + H2O = L-glutaminyl-tRNA(Gln) + L-glutamate + ADP + phosphate + H(+)</text>
        <dbReference type="Rhea" id="RHEA:17521"/>
        <dbReference type="Rhea" id="RHEA-COMP:9681"/>
        <dbReference type="Rhea" id="RHEA-COMP:9684"/>
        <dbReference type="ChEBI" id="CHEBI:15377"/>
        <dbReference type="ChEBI" id="CHEBI:15378"/>
        <dbReference type="ChEBI" id="CHEBI:29985"/>
        <dbReference type="ChEBI" id="CHEBI:30616"/>
        <dbReference type="ChEBI" id="CHEBI:43474"/>
        <dbReference type="ChEBI" id="CHEBI:58359"/>
        <dbReference type="ChEBI" id="CHEBI:78520"/>
        <dbReference type="ChEBI" id="CHEBI:78521"/>
        <dbReference type="ChEBI" id="CHEBI:456216"/>
        <dbReference type="EC" id="6.3.5.7"/>
    </reaction>
</comment>
<dbReference type="HAMAP" id="MF_00120">
    <property type="entry name" value="GatA"/>
    <property type="match status" value="1"/>
</dbReference>
<feature type="domain" description="Amidase" evidence="10">
    <location>
        <begin position="130"/>
        <end position="575"/>
    </location>
</feature>
<comment type="catalytic activity">
    <reaction evidence="9">
        <text>L-aspartyl-tRNA(Asn) + L-glutamine + ATP + H2O = L-asparaginyl-tRNA(Asn) + L-glutamate + ADP + phosphate + 2 H(+)</text>
        <dbReference type="Rhea" id="RHEA:14513"/>
        <dbReference type="Rhea" id="RHEA-COMP:9674"/>
        <dbReference type="Rhea" id="RHEA-COMP:9677"/>
        <dbReference type="ChEBI" id="CHEBI:15377"/>
        <dbReference type="ChEBI" id="CHEBI:15378"/>
        <dbReference type="ChEBI" id="CHEBI:29985"/>
        <dbReference type="ChEBI" id="CHEBI:30616"/>
        <dbReference type="ChEBI" id="CHEBI:43474"/>
        <dbReference type="ChEBI" id="CHEBI:58359"/>
        <dbReference type="ChEBI" id="CHEBI:78515"/>
        <dbReference type="ChEBI" id="CHEBI:78516"/>
        <dbReference type="ChEBI" id="CHEBI:456216"/>
    </reaction>
</comment>
<dbReference type="NCBIfam" id="TIGR00135">
    <property type="entry name" value="gatC"/>
    <property type="match status" value="1"/>
</dbReference>
<dbReference type="Pfam" id="PF02686">
    <property type="entry name" value="GatC"/>
    <property type="match status" value="1"/>
</dbReference>
<gene>
    <name evidence="8 11" type="primary">gatA</name>
    <name evidence="9" type="synonym">gatC</name>
    <name evidence="11" type="ORF">RGF97_08810</name>
</gene>
<keyword evidence="3 8" id="KW-0547">Nucleotide-binding</keyword>
<evidence type="ECO:0000313" key="12">
    <source>
        <dbReference type="Proteomes" id="UP001250858"/>
    </source>
</evidence>
<comment type="function">
    <text evidence="6 8">Allows the formation of correctly charged Gln-tRNA(Gln) through the transamidation of misacylated Glu-tRNA(Gln) in organisms which lack glutaminyl-tRNA synthetase. The reaction takes place in the presence of glutamine and ATP through an activated gamma-phospho-Glu-tRNA(Gln).</text>
</comment>
<dbReference type="Gene3D" id="1.10.20.60">
    <property type="entry name" value="Glu-tRNAGln amidotransferase C subunit, N-terminal domain"/>
    <property type="match status" value="1"/>
</dbReference>
<dbReference type="InterPro" id="IPR020556">
    <property type="entry name" value="Amidase_CS"/>
</dbReference>
<dbReference type="Pfam" id="PF01425">
    <property type="entry name" value="Amidase"/>
    <property type="match status" value="1"/>
</dbReference>
<dbReference type="EC" id="6.3.5.-" evidence="9"/>
<dbReference type="PANTHER" id="PTHR11895:SF151">
    <property type="entry name" value="GLUTAMYL-TRNA(GLN) AMIDOTRANSFERASE SUBUNIT A"/>
    <property type="match status" value="1"/>
</dbReference>
<evidence type="ECO:0000313" key="11">
    <source>
        <dbReference type="EMBL" id="WMX44934.1"/>
    </source>
</evidence>
<dbReference type="NCBIfam" id="TIGR00132">
    <property type="entry name" value="gatA"/>
    <property type="match status" value="1"/>
</dbReference>
<dbReference type="InterPro" id="IPR003837">
    <property type="entry name" value="GatC"/>
</dbReference>
<dbReference type="RefSeq" id="WP_309548275.1">
    <property type="nucleotide sequence ID" value="NZ_CP133762.1"/>
</dbReference>